<evidence type="ECO:0000256" key="1">
    <source>
        <dbReference type="SAM" id="SignalP"/>
    </source>
</evidence>
<evidence type="ECO:0000313" key="3">
    <source>
        <dbReference type="Proteomes" id="UP000426027"/>
    </source>
</evidence>
<accession>A0A6I6G4M4</accession>
<feature type="signal peptide" evidence="1">
    <location>
        <begin position="1"/>
        <end position="19"/>
    </location>
</feature>
<dbReference type="Proteomes" id="UP000426027">
    <property type="component" value="Chromosome"/>
</dbReference>
<evidence type="ECO:0000313" key="2">
    <source>
        <dbReference type="EMBL" id="QGW27596.1"/>
    </source>
</evidence>
<proteinExistence type="predicted"/>
<reference evidence="2 3" key="1">
    <citation type="submission" date="2019-11" db="EMBL/GenBank/DDBJ databases">
        <authorList>
            <person name="Im W.T."/>
        </authorList>
    </citation>
    <scope>NUCLEOTIDE SEQUENCE [LARGE SCALE GENOMIC DNA]</scope>
    <source>
        <strain evidence="2 3">SB-02</strain>
    </source>
</reference>
<dbReference type="PROSITE" id="PS51257">
    <property type="entry name" value="PROKAR_LIPOPROTEIN"/>
    <property type="match status" value="1"/>
</dbReference>
<protein>
    <recommendedName>
        <fullName evidence="4">Lipoprotein</fullName>
    </recommendedName>
</protein>
<feature type="chain" id="PRO_5026062390" description="Lipoprotein" evidence="1">
    <location>
        <begin position="20"/>
        <end position="306"/>
    </location>
</feature>
<sequence length="306" mass="32978">MIRKPLQLALAATFLLASATLTSCQKQINDTATEDASTLTIEATEDDAEAEVTFGDVGDQAMGADAEAGLGQIELFGGANNGNSNVDIDLNEERPADSAQGVRCFSITVVPKDPGVFPKTITIDYGTGCKGRDGKIRSGKIVTVYSKPLVVPGAQAVTEFNNYYVDSVKVEGRHVIKNNSTSSVLIMTRLVQNGKLTRPNGSYVKWNAEHSTTQVAGLGTPFFPRDDEWSTTGGARGETFRRNTTTTWSRLIVEPLHKANACRWIDKGTVKVTRNDKNAVLNFGNGTCDNKATITIDGVTKEITLR</sequence>
<dbReference type="EMBL" id="CP046566">
    <property type="protein sequence ID" value="QGW27596.1"/>
    <property type="molecule type" value="Genomic_DNA"/>
</dbReference>
<gene>
    <name evidence="2" type="ORF">GLV81_05355</name>
</gene>
<keyword evidence="1" id="KW-0732">Signal</keyword>
<name>A0A6I6G4M4_9BACT</name>
<keyword evidence="3" id="KW-1185">Reference proteome</keyword>
<dbReference type="AlphaFoldDB" id="A0A6I6G4M4"/>
<evidence type="ECO:0008006" key="4">
    <source>
        <dbReference type="Google" id="ProtNLM"/>
    </source>
</evidence>
<dbReference type="RefSeq" id="WP_157477506.1">
    <property type="nucleotide sequence ID" value="NZ_CP046566.1"/>
</dbReference>
<dbReference type="KEGG" id="fls:GLV81_05355"/>
<organism evidence="2 3">
    <name type="scientific">Phnomibacter ginsenosidimutans</name>
    <dbReference type="NCBI Taxonomy" id="2676868"/>
    <lineage>
        <taxon>Bacteria</taxon>
        <taxon>Pseudomonadati</taxon>
        <taxon>Bacteroidota</taxon>
        <taxon>Chitinophagia</taxon>
        <taxon>Chitinophagales</taxon>
        <taxon>Chitinophagaceae</taxon>
        <taxon>Phnomibacter</taxon>
    </lineage>
</organism>